<keyword evidence="1" id="KW-0812">Transmembrane</keyword>
<protein>
    <recommendedName>
        <fullName evidence="5">Increased loss of mitochondrial DNA protein 1</fullName>
    </recommendedName>
</protein>
<feature type="chain" id="PRO_5040931670" description="Increased loss of mitochondrial DNA protein 1" evidence="2">
    <location>
        <begin position="28"/>
        <end position="220"/>
    </location>
</feature>
<dbReference type="Pfam" id="PF10311">
    <property type="entry name" value="Ilm1"/>
    <property type="match status" value="1"/>
</dbReference>
<comment type="caution">
    <text evidence="3">The sequence shown here is derived from an EMBL/GenBank/DDBJ whole genome shotgun (WGS) entry which is preliminary data.</text>
</comment>
<evidence type="ECO:0000256" key="1">
    <source>
        <dbReference type="SAM" id="Phobius"/>
    </source>
</evidence>
<dbReference type="AlphaFoldDB" id="A0A9W5YRB5"/>
<feature type="transmembrane region" description="Helical" evidence="1">
    <location>
        <begin position="186"/>
        <end position="204"/>
    </location>
</feature>
<evidence type="ECO:0008006" key="5">
    <source>
        <dbReference type="Google" id="ProtNLM"/>
    </source>
</evidence>
<dbReference type="PANTHER" id="PTHR28029:SF1">
    <property type="entry name" value="PROTEIN ILM1"/>
    <property type="match status" value="1"/>
</dbReference>
<organism evidence="3 4">
    <name type="scientific">Aspergillus brasiliensis</name>
    <dbReference type="NCBI Taxonomy" id="319629"/>
    <lineage>
        <taxon>Eukaryota</taxon>
        <taxon>Fungi</taxon>
        <taxon>Dikarya</taxon>
        <taxon>Ascomycota</taxon>
        <taxon>Pezizomycotina</taxon>
        <taxon>Eurotiomycetes</taxon>
        <taxon>Eurotiomycetidae</taxon>
        <taxon>Eurotiales</taxon>
        <taxon>Aspergillaceae</taxon>
        <taxon>Aspergillus</taxon>
        <taxon>Aspergillus subgen. Circumdati</taxon>
    </lineage>
</organism>
<proteinExistence type="predicted"/>
<accession>A0A9W5YRB5</accession>
<dbReference type="EMBL" id="BROQ01000031">
    <property type="protein sequence ID" value="GKZ20626.1"/>
    <property type="molecule type" value="Genomic_DNA"/>
</dbReference>
<sequence length="220" mass="24571">MALLSSKTLIQAHALFLFVLAVYLTRSPEVVTESDLVFMLGEFLNLTKRFIHSIQEASPSLARPQSPFALCGVLLVVDALVDLILVTKVPQINEILAMAQAARVQSPIPVAGAVRTNPFMARLTSLYTEIWTLLSASRFCIFFAVSFFIYQSQPSAWGMDAATAMGNYGSAGAATSGLDQLKNRVVFTYGFMEMMFWLWIFITLREERQEAANRFVEHDR</sequence>
<keyword evidence="1" id="KW-1133">Transmembrane helix</keyword>
<feature type="signal peptide" evidence="2">
    <location>
        <begin position="1"/>
        <end position="27"/>
    </location>
</feature>
<dbReference type="InterPro" id="IPR018815">
    <property type="entry name" value="Incr_loss_mito_DNA_1"/>
</dbReference>
<keyword evidence="2" id="KW-0732">Signal</keyword>
<evidence type="ECO:0000313" key="3">
    <source>
        <dbReference type="EMBL" id="GKZ20626.1"/>
    </source>
</evidence>
<keyword evidence="1" id="KW-0472">Membrane</keyword>
<gene>
    <name evidence="3" type="ORF">AbraCBS73388_006229</name>
</gene>
<reference evidence="3" key="1">
    <citation type="submission" date="2022-07" db="EMBL/GenBank/DDBJ databases">
        <title>Taxonomy of Aspergillus series Nigri: significant species reduction supported by multi-species coalescent approaches.</title>
        <authorList>
            <person name="Bian C."/>
            <person name="Kusuya Y."/>
            <person name="Sklenar F."/>
            <person name="D'hooge E."/>
            <person name="Yaguchi T."/>
            <person name="Takahashi H."/>
            <person name="Hubka V."/>
        </authorList>
    </citation>
    <scope>NUCLEOTIDE SEQUENCE</scope>
    <source>
        <strain evidence="3">CBS 733.88</strain>
    </source>
</reference>
<name>A0A9W5YRB5_9EURO</name>
<dbReference type="PANTHER" id="PTHR28029">
    <property type="entry name" value="PROTEIN ILM1"/>
    <property type="match status" value="1"/>
</dbReference>
<feature type="transmembrane region" description="Helical" evidence="1">
    <location>
        <begin position="130"/>
        <end position="150"/>
    </location>
</feature>
<evidence type="ECO:0000313" key="4">
    <source>
        <dbReference type="Proteomes" id="UP001143548"/>
    </source>
</evidence>
<evidence type="ECO:0000256" key="2">
    <source>
        <dbReference type="SAM" id="SignalP"/>
    </source>
</evidence>
<dbReference type="Proteomes" id="UP001143548">
    <property type="component" value="Unassembled WGS sequence"/>
</dbReference>